<dbReference type="PROSITE" id="PS00364">
    <property type="entry name" value="BACTERIAL_PQQ_2"/>
    <property type="match status" value="1"/>
</dbReference>
<keyword evidence="8" id="KW-0106">Calcium</keyword>
<feature type="signal peptide" evidence="10">
    <location>
        <begin position="1"/>
        <end position="24"/>
    </location>
</feature>
<dbReference type="EMBL" id="FWXR01000016">
    <property type="protein sequence ID" value="SMC99219.1"/>
    <property type="molecule type" value="Genomic_DNA"/>
</dbReference>
<feature type="active site" description="Proton acceptor" evidence="6">
    <location>
        <position position="326"/>
    </location>
</feature>
<evidence type="ECO:0000256" key="2">
    <source>
        <dbReference type="ARBA" id="ARBA00022723"/>
    </source>
</evidence>
<dbReference type="GO" id="GO:0016614">
    <property type="term" value="F:oxidoreductase activity, acting on CH-OH group of donors"/>
    <property type="evidence" value="ECO:0007669"/>
    <property type="project" value="InterPro"/>
</dbReference>
<keyword evidence="2 8" id="KW-0479">Metal-binding</keyword>
<feature type="binding site" evidence="7">
    <location>
        <position position="79"/>
    </location>
    <ligand>
        <name>pyrroloquinoline quinone</name>
        <dbReference type="ChEBI" id="CHEBI:58442"/>
    </ligand>
</feature>
<gene>
    <name evidence="12" type="ORF">SAMN06297251_11699</name>
</gene>
<evidence type="ECO:0000256" key="3">
    <source>
        <dbReference type="ARBA" id="ARBA00022729"/>
    </source>
</evidence>
<evidence type="ECO:0000313" key="13">
    <source>
        <dbReference type="Proteomes" id="UP000192656"/>
    </source>
</evidence>
<dbReference type="SMART" id="SM00564">
    <property type="entry name" value="PQQ"/>
    <property type="match status" value="5"/>
</dbReference>
<dbReference type="CDD" id="cd10278">
    <property type="entry name" value="PQQ_MDH"/>
    <property type="match status" value="1"/>
</dbReference>
<evidence type="ECO:0000256" key="7">
    <source>
        <dbReference type="PIRSR" id="PIRSR617512-2"/>
    </source>
</evidence>
<feature type="chain" id="PRO_5012687081" evidence="10">
    <location>
        <begin position="25"/>
        <end position="614"/>
    </location>
</feature>
<dbReference type="GO" id="GO:0070968">
    <property type="term" value="F:pyrroloquinoline quinone binding"/>
    <property type="evidence" value="ECO:0007669"/>
    <property type="project" value="UniProtKB-ARBA"/>
</dbReference>
<dbReference type="InterPro" id="IPR001479">
    <property type="entry name" value="Quinoprotein_DH_CS"/>
</dbReference>
<dbReference type="NCBIfam" id="TIGR03075">
    <property type="entry name" value="PQQ_enz_alc_DH"/>
    <property type="match status" value="1"/>
</dbReference>
<dbReference type="Proteomes" id="UP000192656">
    <property type="component" value="Unassembled WGS sequence"/>
</dbReference>
<keyword evidence="13" id="KW-1185">Reference proteome</keyword>
<feature type="binding site" evidence="8">
    <location>
        <position position="326"/>
    </location>
    <ligand>
        <name>Ca(2+)</name>
        <dbReference type="ChEBI" id="CHEBI:29108"/>
    </ligand>
</feature>
<feature type="binding site" evidence="7">
    <location>
        <position position="182"/>
    </location>
    <ligand>
        <name>pyrroloquinoline quinone</name>
        <dbReference type="ChEBI" id="CHEBI:58442"/>
    </ligand>
</feature>
<dbReference type="FunFam" id="2.140.10.10:FF:000003">
    <property type="entry name" value="Methanol dehydrogenase, large subunit"/>
    <property type="match status" value="1"/>
</dbReference>
<keyword evidence="3 10" id="KW-0732">Signal</keyword>
<evidence type="ECO:0000256" key="8">
    <source>
        <dbReference type="PIRSR" id="PIRSR617512-3"/>
    </source>
</evidence>
<comment type="similarity">
    <text evidence="1">Belongs to the bacterial PQQ dehydrogenase family.</text>
</comment>
<comment type="cofactor">
    <cofactor evidence="7">
        <name>pyrroloquinoline quinone</name>
        <dbReference type="ChEBI" id="CHEBI:58442"/>
    </cofactor>
    <text evidence="7">Binds 1 PQQ group per subunit.</text>
</comment>
<feature type="binding site" evidence="8">
    <location>
        <position position="200"/>
    </location>
    <ligand>
        <name>Ca(2+)</name>
        <dbReference type="ChEBI" id="CHEBI:29108"/>
    </ligand>
</feature>
<proteinExistence type="inferred from homology"/>
<accession>A0A1W2DP99</accession>
<feature type="binding site" evidence="7">
    <location>
        <position position="264"/>
    </location>
    <ligand>
        <name>pyrroloquinoline quinone</name>
        <dbReference type="ChEBI" id="CHEBI:58442"/>
    </ligand>
</feature>
<dbReference type="PANTHER" id="PTHR32303:SF4">
    <property type="entry name" value="QUINOPROTEIN GLUCOSE DEHYDROGENASE"/>
    <property type="match status" value="1"/>
</dbReference>
<dbReference type="AlphaFoldDB" id="A0A1W2DP99"/>
<dbReference type="STRING" id="937218.SAMN06297251_11699"/>
<dbReference type="GO" id="GO:0005509">
    <property type="term" value="F:calcium ion binding"/>
    <property type="evidence" value="ECO:0007669"/>
    <property type="project" value="InterPro"/>
</dbReference>
<sequence>MIKTLTKAALATSLLIAVGGVANANGDLQEAAKNPAQWVMPTGNYANQRWSDLDMINKDNVGQMVPAWTFSTGVLRGHEGNPLVVGDTMFVHTPFPNIVYALDLNDEGTIKWKYEPKQDPSVIPVMCCDTVNRGVAYAPGVDGKDLVILHQADTNVVALDASTGEEVWKVQNGDPSKGETGTAAPMVFKDKVLIGISGGEFGVRGSVTAYNLSDGSQAWRAYSTGPDDEMLMNPEKTTELGKPVGKDSSLKTWEGDQWQIGGGTTWGWFSYDPELNLIYYGSGNPSTWNPSQRPGDNKWSMTIFARDADSGEAKWVYQMTPHDEWDFDGVNEMILADIPVDGKDRKALVHFDRNGFAYTLDRETGELLVAKKYDPAVNWATEVVMDPNSDQYGRPQVVSEYSTEQNGEDVNTTGICPAALGTKDQQPAAYSPETKLFYVPTNHVCMDYEPFRVAYTAGQPYVGATLSMYPAPNSHGGMGNFIAWDAGKGEIVWSLPEQFSVWSGALATAGDIVFYGTLEGYLKAVDAKTGDELYKFKTPSGIIGNVMTYENSGKQYVGVLSGIGGWAGIGLAAGLTDPNAGLGAVGGYASLSKYTALGGQLTVFTVPEQTASSN</sequence>
<dbReference type="PANTHER" id="PTHR32303">
    <property type="entry name" value="QUINOPROTEIN ALCOHOL DEHYDROGENASE (CYTOCHROME C)"/>
    <property type="match status" value="1"/>
</dbReference>
<comment type="cofactor">
    <cofactor evidence="8">
        <name>Ca(2+)</name>
        <dbReference type="ChEBI" id="CHEBI:29108"/>
    </cofactor>
    <text evidence="8">Binds 1 Ca(2+) ion per subunit.</text>
</comment>
<keyword evidence="4 7" id="KW-0634">PQQ</keyword>
<feature type="disulfide bond" evidence="9">
    <location>
        <begin position="127"/>
        <end position="128"/>
    </location>
</feature>
<keyword evidence="5" id="KW-0560">Oxidoreductase</keyword>
<dbReference type="InterPro" id="IPR018391">
    <property type="entry name" value="PQQ_b-propeller_rpt"/>
</dbReference>
<feature type="binding site" evidence="8">
    <location>
        <position position="284"/>
    </location>
    <ligand>
        <name>Ca(2+)</name>
        <dbReference type="ChEBI" id="CHEBI:29108"/>
    </ligand>
</feature>
<dbReference type="GO" id="GO:0016020">
    <property type="term" value="C:membrane"/>
    <property type="evidence" value="ECO:0007669"/>
    <property type="project" value="InterPro"/>
</dbReference>
<dbReference type="Gene3D" id="2.140.10.10">
    <property type="entry name" value="Quinoprotein alcohol dehydrogenase-like superfamily"/>
    <property type="match status" value="1"/>
</dbReference>
<dbReference type="InterPro" id="IPR017512">
    <property type="entry name" value="PQQ_MeOH/EtOH_DH"/>
</dbReference>
<dbReference type="InterPro" id="IPR002372">
    <property type="entry name" value="PQQ_rpt_dom"/>
</dbReference>
<evidence type="ECO:0000256" key="10">
    <source>
        <dbReference type="SAM" id="SignalP"/>
    </source>
</evidence>
<dbReference type="GO" id="GO:0030288">
    <property type="term" value="C:outer membrane-bounded periplasmic space"/>
    <property type="evidence" value="ECO:0007669"/>
    <property type="project" value="InterPro"/>
</dbReference>
<organism evidence="12 13">
    <name type="scientific">Fulvimarina manganoxydans</name>
    <dbReference type="NCBI Taxonomy" id="937218"/>
    <lineage>
        <taxon>Bacteria</taxon>
        <taxon>Pseudomonadati</taxon>
        <taxon>Pseudomonadota</taxon>
        <taxon>Alphaproteobacteria</taxon>
        <taxon>Hyphomicrobiales</taxon>
        <taxon>Aurantimonadaceae</taxon>
        <taxon>Fulvimarina</taxon>
    </lineage>
</organism>
<feature type="domain" description="Pyrrolo-quinoline quinone repeat" evidence="11">
    <location>
        <begin position="38"/>
        <end position="369"/>
    </location>
</feature>
<evidence type="ECO:0000256" key="9">
    <source>
        <dbReference type="PIRSR" id="PIRSR617512-4"/>
    </source>
</evidence>
<keyword evidence="9" id="KW-1015">Disulfide bond</keyword>
<evidence type="ECO:0000313" key="12">
    <source>
        <dbReference type="EMBL" id="SMC99219.1"/>
    </source>
</evidence>
<evidence type="ECO:0000256" key="5">
    <source>
        <dbReference type="ARBA" id="ARBA00023002"/>
    </source>
</evidence>
<feature type="binding site" evidence="7">
    <location>
        <position position="133"/>
    </location>
    <ligand>
        <name>pyrroloquinoline quinone</name>
        <dbReference type="ChEBI" id="CHEBI:58442"/>
    </ligand>
</feature>
<evidence type="ECO:0000256" key="1">
    <source>
        <dbReference type="ARBA" id="ARBA00008156"/>
    </source>
</evidence>
<dbReference type="InterPro" id="IPR011047">
    <property type="entry name" value="Quinoprotein_ADH-like_sf"/>
</dbReference>
<reference evidence="12 13" key="1">
    <citation type="submission" date="2017-04" db="EMBL/GenBank/DDBJ databases">
        <authorList>
            <person name="Afonso C.L."/>
            <person name="Miller P.J."/>
            <person name="Scott M.A."/>
            <person name="Spackman E."/>
            <person name="Goraichik I."/>
            <person name="Dimitrov K.M."/>
            <person name="Suarez D.L."/>
            <person name="Swayne D.E."/>
        </authorList>
    </citation>
    <scope>NUCLEOTIDE SEQUENCE [LARGE SCALE GENOMIC DNA]</scope>
    <source>
        <strain evidence="12 13">CGMCC 1.10972</strain>
    </source>
</reference>
<name>A0A1W2DP99_9HYPH</name>
<dbReference type="Pfam" id="PF01011">
    <property type="entry name" value="PQQ"/>
    <property type="match status" value="2"/>
</dbReference>
<evidence type="ECO:0000259" key="11">
    <source>
        <dbReference type="Pfam" id="PF01011"/>
    </source>
</evidence>
<feature type="domain" description="Pyrrolo-quinoline quinone repeat" evidence="11">
    <location>
        <begin position="502"/>
        <end position="557"/>
    </location>
</feature>
<dbReference type="OrthoDB" id="9794322at2"/>
<dbReference type="SUPFAM" id="SSF50998">
    <property type="entry name" value="Quinoprotein alcohol dehydrogenase-like"/>
    <property type="match status" value="1"/>
</dbReference>
<protein>
    <submittedName>
        <fullName evidence="12">PQQ-dependent dehydrogenase, methanol/ethanol family</fullName>
    </submittedName>
</protein>
<evidence type="ECO:0000256" key="6">
    <source>
        <dbReference type="PIRSR" id="PIRSR617512-1"/>
    </source>
</evidence>
<evidence type="ECO:0000256" key="4">
    <source>
        <dbReference type="ARBA" id="ARBA00022891"/>
    </source>
</evidence>
<dbReference type="RefSeq" id="WP_084411541.1">
    <property type="nucleotide sequence ID" value="NZ_FWXR01000016.1"/>
</dbReference>